<keyword evidence="1" id="KW-0472">Membrane</keyword>
<accession>A0AAF0T2D7</accession>
<keyword evidence="1" id="KW-0812">Transmembrane</keyword>
<evidence type="ECO:0000256" key="1">
    <source>
        <dbReference type="SAM" id="Phobius"/>
    </source>
</evidence>
<dbReference type="Proteomes" id="UP001224926">
    <property type="component" value="Chromosome"/>
</dbReference>
<feature type="transmembrane region" description="Helical" evidence="1">
    <location>
        <begin position="20"/>
        <end position="50"/>
    </location>
</feature>
<protein>
    <submittedName>
        <fullName evidence="2">Uncharacterized protein</fullName>
    </submittedName>
</protein>
<dbReference type="AlphaFoldDB" id="A0AAF0T2D7"/>
<evidence type="ECO:0000313" key="2">
    <source>
        <dbReference type="EMBL" id="WMT08988.1"/>
    </source>
</evidence>
<proteinExistence type="predicted"/>
<gene>
    <name evidence="2" type="ORF">NP511_04985</name>
</gene>
<sequence>MKHTLGGFDRAWRLVGGALVAFVFVASFVGLVSIGLALTVVLLVAVPVALSTGARRRRVVNRLPGIDTLSRRPGGGRLD</sequence>
<keyword evidence="3" id="KW-1185">Reference proteome</keyword>
<organism evidence="2 3">
    <name type="scientific">Natrinema thermotolerans</name>
    <dbReference type="NCBI Taxonomy" id="121872"/>
    <lineage>
        <taxon>Archaea</taxon>
        <taxon>Methanobacteriati</taxon>
        <taxon>Methanobacteriota</taxon>
        <taxon>Stenosarchaea group</taxon>
        <taxon>Halobacteria</taxon>
        <taxon>Halobacteriales</taxon>
        <taxon>Natrialbaceae</taxon>
        <taxon>Natrinema</taxon>
    </lineage>
</organism>
<keyword evidence="1" id="KW-1133">Transmembrane helix</keyword>
<dbReference type="GeneID" id="84213272"/>
<evidence type="ECO:0000313" key="3">
    <source>
        <dbReference type="Proteomes" id="UP001224926"/>
    </source>
</evidence>
<dbReference type="GeneID" id="39860963"/>
<name>A0AAF0T2D7_9EURY</name>
<dbReference type="RefSeq" id="WP_006649228.1">
    <property type="nucleotide sequence ID" value="NZ_CP101873.1"/>
</dbReference>
<reference evidence="2 3" key="1">
    <citation type="submission" date="2022-07" db="EMBL/GenBank/DDBJ databases">
        <title>Two temperate virus in Haloterrigena jeotgali A29.</title>
        <authorList>
            <person name="Deng X."/>
        </authorList>
    </citation>
    <scope>NUCLEOTIDE SEQUENCE [LARGE SCALE GENOMIC DNA]</scope>
    <source>
        <strain evidence="2 3">A29</strain>
    </source>
</reference>
<dbReference type="EMBL" id="CP101873">
    <property type="protein sequence ID" value="WMT08988.1"/>
    <property type="molecule type" value="Genomic_DNA"/>
</dbReference>